<keyword evidence="9" id="KW-0679">Respiratory chain</keyword>
<dbReference type="SUPFAM" id="SSF55856">
    <property type="entry name" value="Cytochrome b5-like heme/steroid binding domain"/>
    <property type="match status" value="1"/>
</dbReference>
<comment type="similarity">
    <text evidence="17">In the C-terminal section; belongs to the FMN-dependent alpha-hydroxy acid dehydrogenase family.</text>
</comment>
<dbReference type="EMBL" id="LT598455">
    <property type="protein sequence ID" value="SCU86780.1"/>
    <property type="molecule type" value="Genomic_DNA"/>
</dbReference>
<name>A0A1G4JAF3_9SACH</name>
<proteinExistence type="inferred from homology"/>
<keyword evidence="6" id="KW-0349">Heme</keyword>
<dbReference type="InterPro" id="IPR000262">
    <property type="entry name" value="FMN-dep_DH"/>
</dbReference>
<keyword evidence="7" id="KW-0285">Flavoprotein</keyword>
<evidence type="ECO:0000256" key="13">
    <source>
        <dbReference type="ARBA" id="ARBA00023002"/>
    </source>
</evidence>
<dbReference type="OrthoDB" id="1925334at2759"/>
<feature type="domain" description="FMN hydroxy acid dehydrogenase" evidence="25">
    <location>
        <begin position="183"/>
        <end position="548"/>
    </location>
</feature>
<dbReference type="SUPFAM" id="SSF51395">
    <property type="entry name" value="FMN-linked oxidoreductases"/>
    <property type="match status" value="1"/>
</dbReference>
<evidence type="ECO:0000256" key="21">
    <source>
        <dbReference type="ARBA" id="ARBA00075949"/>
    </source>
</evidence>
<dbReference type="PROSITE" id="PS50255">
    <property type="entry name" value="CYTOCHROME_B5_2"/>
    <property type="match status" value="1"/>
</dbReference>
<keyword evidence="11" id="KW-0809">Transit peptide</keyword>
<dbReference type="PANTHER" id="PTHR10578">
    <property type="entry name" value="S -2-HYDROXY-ACID OXIDASE-RELATED"/>
    <property type="match status" value="1"/>
</dbReference>
<comment type="cofactor">
    <cofactor evidence="1">
        <name>FMN</name>
        <dbReference type="ChEBI" id="CHEBI:58210"/>
    </cofactor>
</comment>
<dbReference type="Gene3D" id="3.10.120.10">
    <property type="entry name" value="Cytochrome b5-like heme/steroid binding domain"/>
    <property type="match status" value="1"/>
</dbReference>
<comment type="subunit">
    <text evidence="4">Homotetramer.</text>
</comment>
<evidence type="ECO:0000259" key="25">
    <source>
        <dbReference type="PROSITE" id="PS51349"/>
    </source>
</evidence>
<dbReference type="GO" id="GO:0005758">
    <property type="term" value="C:mitochondrial intermembrane space"/>
    <property type="evidence" value="ECO:0007669"/>
    <property type="project" value="UniProtKB-SubCell"/>
</dbReference>
<comment type="similarity">
    <text evidence="18">In the N-terminal section; belongs to the cytochrome b5 family.</text>
</comment>
<dbReference type="SMART" id="SM01117">
    <property type="entry name" value="Cyt-b5"/>
    <property type="match status" value="1"/>
</dbReference>
<evidence type="ECO:0000256" key="11">
    <source>
        <dbReference type="ARBA" id="ARBA00022946"/>
    </source>
</evidence>
<evidence type="ECO:0000256" key="14">
    <source>
        <dbReference type="ARBA" id="ARBA00023004"/>
    </source>
</evidence>
<evidence type="ECO:0000256" key="16">
    <source>
        <dbReference type="ARBA" id="ARBA00052399"/>
    </source>
</evidence>
<evidence type="ECO:0000256" key="7">
    <source>
        <dbReference type="ARBA" id="ARBA00022630"/>
    </source>
</evidence>
<evidence type="ECO:0000256" key="8">
    <source>
        <dbReference type="ARBA" id="ARBA00022643"/>
    </source>
</evidence>
<organism evidence="26 27">
    <name type="scientific">Lachancea dasiensis</name>
    <dbReference type="NCBI Taxonomy" id="1072105"/>
    <lineage>
        <taxon>Eukaryota</taxon>
        <taxon>Fungi</taxon>
        <taxon>Dikarya</taxon>
        <taxon>Ascomycota</taxon>
        <taxon>Saccharomycotina</taxon>
        <taxon>Saccharomycetes</taxon>
        <taxon>Saccharomycetales</taxon>
        <taxon>Saccharomycetaceae</taxon>
        <taxon>Lachancea</taxon>
    </lineage>
</organism>
<evidence type="ECO:0000256" key="9">
    <source>
        <dbReference type="ARBA" id="ARBA00022660"/>
    </source>
</evidence>
<evidence type="ECO:0000256" key="19">
    <source>
        <dbReference type="ARBA" id="ARBA00066458"/>
    </source>
</evidence>
<evidence type="ECO:0000313" key="27">
    <source>
        <dbReference type="Proteomes" id="UP000190274"/>
    </source>
</evidence>
<dbReference type="AlphaFoldDB" id="A0A1G4JAF3"/>
<keyword evidence="15" id="KW-0496">Mitochondrion</keyword>
<comment type="subcellular location">
    <subcellularLocation>
        <location evidence="3">Mitochondrion intermembrane space</location>
    </subcellularLocation>
</comment>
<keyword evidence="27" id="KW-1185">Reference proteome</keyword>
<protein>
    <recommendedName>
        <fullName evidence="20">L-lactate dehydrogenase (cytochrome)</fullName>
        <ecNumber evidence="19">1.1.2.3</ecNumber>
    </recommendedName>
    <alternativeName>
        <fullName evidence="22">Cytochrome b2</fullName>
    </alternativeName>
    <alternativeName>
        <fullName evidence="21">Flavocytochrome b2</fullName>
    </alternativeName>
    <alternativeName>
        <fullName evidence="23">L-lactate ferricytochrome c oxidoreductase</fullName>
    </alternativeName>
</protein>
<dbReference type="InterPro" id="IPR008259">
    <property type="entry name" value="FMN_hydac_DH_AS"/>
</dbReference>
<evidence type="ECO:0000256" key="6">
    <source>
        <dbReference type="ARBA" id="ARBA00022617"/>
    </source>
</evidence>
<comment type="catalytic activity">
    <reaction evidence="16">
        <text>(S)-lactate + 2 Fe(III)-[cytochrome c] = 2 Fe(II)-[cytochrome c] + pyruvate + 2 H(+)</text>
        <dbReference type="Rhea" id="RHEA:19909"/>
        <dbReference type="Rhea" id="RHEA-COMP:10350"/>
        <dbReference type="Rhea" id="RHEA-COMP:14399"/>
        <dbReference type="ChEBI" id="CHEBI:15361"/>
        <dbReference type="ChEBI" id="CHEBI:15378"/>
        <dbReference type="ChEBI" id="CHEBI:16651"/>
        <dbReference type="ChEBI" id="CHEBI:29033"/>
        <dbReference type="ChEBI" id="CHEBI:29034"/>
        <dbReference type="EC" id="1.1.2.3"/>
    </reaction>
    <physiologicalReaction direction="left-to-right" evidence="16">
        <dbReference type="Rhea" id="RHEA:19910"/>
    </physiologicalReaction>
</comment>
<feature type="domain" description="Cytochrome b5 heme-binding" evidence="24">
    <location>
        <begin position="74"/>
        <end position="151"/>
    </location>
</feature>
<dbReference type="CDD" id="cd02922">
    <property type="entry name" value="FCB2_FMN"/>
    <property type="match status" value="1"/>
</dbReference>
<dbReference type="Gene3D" id="3.20.20.70">
    <property type="entry name" value="Aldolase class I"/>
    <property type="match status" value="1"/>
</dbReference>
<evidence type="ECO:0000256" key="2">
    <source>
        <dbReference type="ARBA" id="ARBA00001970"/>
    </source>
</evidence>
<keyword evidence="13" id="KW-0560">Oxidoreductase</keyword>
<gene>
    <name evidence="26" type="ORF">LADA_0E00254G</name>
</gene>
<dbReference type="GO" id="GO:0046872">
    <property type="term" value="F:metal ion binding"/>
    <property type="evidence" value="ECO:0007669"/>
    <property type="project" value="UniProtKB-KW"/>
</dbReference>
<dbReference type="PANTHER" id="PTHR10578:SF148">
    <property type="entry name" value="L-LACTATE DEHYDROGENASE (CYTOCHROME)"/>
    <property type="match status" value="1"/>
</dbReference>
<evidence type="ECO:0000256" key="10">
    <source>
        <dbReference type="ARBA" id="ARBA00022723"/>
    </source>
</evidence>
<evidence type="ECO:0000256" key="12">
    <source>
        <dbReference type="ARBA" id="ARBA00022982"/>
    </source>
</evidence>
<evidence type="ECO:0000256" key="5">
    <source>
        <dbReference type="ARBA" id="ARBA00022448"/>
    </source>
</evidence>
<dbReference type="EC" id="1.1.2.3" evidence="19"/>
<evidence type="ECO:0000256" key="23">
    <source>
        <dbReference type="ARBA" id="ARBA00078938"/>
    </source>
</evidence>
<evidence type="ECO:0000256" key="18">
    <source>
        <dbReference type="ARBA" id="ARBA00061589"/>
    </source>
</evidence>
<keyword evidence="10" id="KW-0479">Metal-binding</keyword>
<dbReference type="Pfam" id="PF01070">
    <property type="entry name" value="FMN_dh"/>
    <property type="match status" value="1"/>
</dbReference>
<dbReference type="STRING" id="1266660.A0A1G4JAF3"/>
<keyword evidence="14" id="KW-0408">Iron</keyword>
<dbReference type="InterPro" id="IPR037396">
    <property type="entry name" value="FMN_HAD"/>
</dbReference>
<accession>A0A1G4JAF3</accession>
<dbReference type="InterPro" id="IPR037458">
    <property type="entry name" value="L-MDH/L-LDH_FMN-bd"/>
</dbReference>
<dbReference type="PROSITE" id="PS00557">
    <property type="entry name" value="FMN_HYDROXY_ACID_DH_1"/>
    <property type="match status" value="1"/>
</dbReference>
<dbReference type="InterPro" id="IPR001199">
    <property type="entry name" value="Cyt_B5-like_heme/steroid-bd"/>
</dbReference>
<dbReference type="Pfam" id="PF00173">
    <property type="entry name" value="Cyt-b5"/>
    <property type="match status" value="1"/>
</dbReference>
<evidence type="ECO:0000256" key="3">
    <source>
        <dbReference type="ARBA" id="ARBA00004569"/>
    </source>
</evidence>
<evidence type="ECO:0000313" key="26">
    <source>
        <dbReference type="EMBL" id="SCU86780.1"/>
    </source>
</evidence>
<dbReference type="GO" id="GO:0004460">
    <property type="term" value="F:L-lactate dehydrogenase (cytochrome) activity"/>
    <property type="evidence" value="ECO:0007669"/>
    <property type="project" value="UniProtKB-EC"/>
</dbReference>
<evidence type="ECO:0000256" key="20">
    <source>
        <dbReference type="ARBA" id="ARBA00068515"/>
    </source>
</evidence>
<evidence type="ECO:0000256" key="15">
    <source>
        <dbReference type="ARBA" id="ARBA00023128"/>
    </source>
</evidence>
<dbReference type="FunFam" id="3.20.20.70:FF:000062">
    <property type="entry name" value="Cytochrome b2, mitochondrial, putative"/>
    <property type="match status" value="1"/>
</dbReference>
<evidence type="ECO:0000256" key="1">
    <source>
        <dbReference type="ARBA" id="ARBA00001917"/>
    </source>
</evidence>
<sequence>MFRQSVLHPAFKRAFDRGRWRALSHSAKQVGARHVTRPSGNIALLTSFSVITYALCSNREKSFIKNDLVRDLKRSSICASEVLLHNKEDDCWVVIDDFVYDLTNFINQHPGGPAVIKFNAGKDVTALFSALHAPDVIEKFIPDSDRLGPLEGHMPSEHVCPPPATGESPEDIQRKEELRHALPDLDSLMNLYDFENLASQILSNMAWAYYSSAADDEFTHRENHAIYHRVFFKPRVLVDVTEVDLSTEMLGSKVSVPFYASATALVKLGNPKEGEKDIARGCGQGEYKCAQMISTFASCSLREIVEAAPSKEQTQWLQLYVNTNRSATENLLKEAESLGLKAIFVTVDTPASGRREKDMKIKFSSKNAAPNAKSAKGGSARGASQALAGFIDPSLTWEDITDLKEKTHLPIVVKGVQCVEDILKAVEIGVDGVVISNHGGRQLDFARAPLEVLAEAMPILREQRLDDKLEVFIDGGVRRGTDILKALCLGAKGVGIGRPFLYANSCYGKDGVEKAINMLAEEVECSMRLLGAKTIKDLRPELLDLSGVKNRYIELPGDSLYQAVYQKPEPARFVER</sequence>
<evidence type="ECO:0000256" key="17">
    <source>
        <dbReference type="ARBA" id="ARBA00061137"/>
    </source>
</evidence>
<dbReference type="Proteomes" id="UP000190274">
    <property type="component" value="Chromosome E"/>
</dbReference>
<dbReference type="GO" id="GO:0006089">
    <property type="term" value="P:lactate metabolic process"/>
    <property type="evidence" value="ECO:0007669"/>
    <property type="project" value="EnsemblFungi"/>
</dbReference>
<keyword evidence="8" id="KW-0288">FMN</keyword>
<dbReference type="PROSITE" id="PS51349">
    <property type="entry name" value="FMN_HYDROXY_ACID_DH_2"/>
    <property type="match status" value="1"/>
</dbReference>
<evidence type="ECO:0000256" key="22">
    <source>
        <dbReference type="ARBA" id="ARBA00078774"/>
    </source>
</evidence>
<dbReference type="FunFam" id="3.10.120.10:FF:000009">
    <property type="entry name" value="Cytochrome b2, mitochondrial, putative"/>
    <property type="match status" value="1"/>
</dbReference>
<comment type="cofactor">
    <cofactor evidence="2">
        <name>heme b</name>
        <dbReference type="ChEBI" id="CHEBI:60344"/>
    </cofactor>
</comment>
<evidence type="ECO:0000259" key="24">
    <source>
        <dbReference type="PROSITE" id="PS50255"/>
    </source>
</evidence>
<keyword evidence="5" id="KW-0813">Transport</keyword>
<dbReference type="InterPro" id="IPR013785">
    <property type="entry name" value="Aldolase_TIM"/>
</dbReference>
<keyword evidence="12" id="KW-0249">Electron transport</keyword>
<dbReference type="InterPro" id="IPR036400">
    <property type="entry name" value="Cyt_B5-like_heme/steroid_sf"/>
</dbReference>
<reference evidence="27" key="1">
    <citation type="submission" date="2016-03" db="EMBL/GenBank/DDBJ databases">
        <authorList>
            <person name="Devillers H."/>
        </authorList>
    </citation>
    <scope>NUCLEOTIDE SEQUENCE [LARGE SCALE GENOMIC DNA]</scope>
</reference>
<evidence type="ECO:0000256" key="4">
    <source>
        <dbReference type="ARBA" id="ARBA00011881"/>
    </source>
</evidence>